<evidence type="ECO:0000256" key="1">
    <source>
        <dbReference type="SAM" id="MobiDB-lite"/>
    </source>
</evidence>
<feature type="region of interest" description="Disordered" evidence="1">
    <location>
        <begin position="76"/>
        <end position="99"/>
    </location>
</feature>
<evidence type="ECO:0000313" key="2">
    <source>
        <dbReference type="EMBL" id="PON68713.1"/>
    </source>
</evidence>
<name>A0A2P5D5X9_PARAD</name>
<evidence type="ECO:0000313" key="3">
    <source>
        <dbReference type="Proteomes" id="UP000237105"/>
    </source>
</evidence>
<keyword evidence="3" id="KW-1185">Reference proteome</keyword>
<dbReference type="Proteomes" id="UP000237105">
    <property type="component" value="Unassembled WGS sequence"/>
</dbReference>
<feature type="region of interest" description="Disordered" evidence="1">
    <location>
        <begin position="1"/>
        <end position="25"/>
    </location>
</feature>
<reference evidence="3" key="1">
    <citation type="submission" date="2016-06" db="EMBL/GenBank/DDBJ databases">
        <title>Parallel loss of symbiosis genes in relatives of nitrogen-fixing non-legume Parasponia.</title>
        <authorList>
            <person name="Van Velzen R."/>
            <person name="Holmer R."/>
            <person name="Bu F."/>
            <person name="Rutten L."/>
            <person name="Van Zeijl A."/>
            <person name="Liu W."/>
            <person name="Santuari L."/>
            <person name="Cao Q."/>
            <person name="Sharma T."/>
            <person name="Shen D."/>
            <person name="Roswanjaya Y."/>
            <person name="Wardhani T."/>
            <person name="Kalhor M.S."/>
            <person name="Jansen J."/>
            <person name="Van den Hoogen J."/>
            <person name="Gungor B."/>
            <person name="Hartog M."/>
            <person name="Hontelez J."/>
            <person name="Verver J."/>
            <person name="Yang W.-C."/>
            <person name="Schijlen E."/>
            <person name="Repin R."/>
            <person name="Schilthuizen M."/>
            <person name="Schranz E."/>
            <person name="Heidstra R."/>
            <person name="Miyata K."/>
            <person name="Fedorova E."/>
            <person name="Kohlen W."/>
            <person name="Bisseling T."/>
            <person name="Smit S."/>
            <person name="Geurts R."/>
        </authorList>
    </citation>
    <scope>NUCLEOTIDE SEQUENCE [LARGE SCALE GENOMIC DNA]</scope>
    <source>
        <strain evidence="3">cv. WU1-14</strain>
    </source>
</reference>
<feature type="compositionally biased region" description="Acidic residues" evidence="1">
    <location>
        <begin position="88"/>
        <end position="99"/>
    </location>
</feature>
<dbReference type="EMBL" id="JXTB01000060">
    <property type="protein sequence ID" value="PON68713.1"/>
    <property type="molecule type" value="Genomic_DNA"/>
</dbReference>
<comment type="caution">
    <text evidence="2">The sequence shown here is derived from an EMBL/GenBank/DDBJ whole genome shotgun (WGS) entry which is preliminary data.</text>
</comment>
<dbReference type="AlphaFoldDB" id="A0A2P5D5X9"/>
<protein>
    <submittedName>
        <fullName evidence="2">Uncharacterized protein</fullName>
    </submittedName>
</protein>
<gene>
    <name evidence="2" type="ORF">PanWU01x14_093200</name>
</gene>
<proteinExistence type="predicted"/>
<organism evidence="2 3">
    <name type="scientific">Parasponia andersonii</name>
    <name type="common">Sponia andersonii</name>
    <dbReference type="NCBI Taxonomy" id="3476"/>
    <lineage>
        <taxon>Eukaryota</taxon>
        <taxon>Viridiplantae</taxon>
        <taxon>Streptophyta</taxon>
        <taxon>Embryophyta</taxon>
        <taxon>Tracheophyta</taxon>
        <taxon>Spermatophyta</taxon>
        <taxon>Magnoliopsida</taxon>
        <taxon>eudicotyledons</taxon>
        <taxon>Gunneridae</taxon>
        <taxon>Pentapetalae</taxon>
        <taxon>rosids</taxon>
        <taxon>fabids</taxon>
        <taxon>Rosales</taxon>
        <taxon>Cannabaceae</taxon>
        <taxon>Parasponia</taxon>
    </lineage>
</organism>
<sequence length="99" mass="11260">MSKLRATQIEEHATSSDRFDAEEDRIQSVPPHIDETLIATEALGVRYGHKTEVRRVLRGEMTTSNELRVLVLRTVPIARPSPSSNQPDQDDEDQYLDDD</sequence>
<feature type="compositionally biased region" description="Basic and acidic residues" evidence="1">
    <location>
        <begin position="8"/>
        <end position="19"/>
    </location>
</feature>
<accession>A0A2P5D5X9</accession>